<evidence type="ECO:0000313" key="2">
    <source>
        <dbReference type="Proteomes" id="UP000624419"/>
    </source>
</evidence>
<gene>
    <name evidence="1" type="ORF">HHX48_16995</name>
</gene>
<name>A0ABR8LNX0_9ALTE</name>
<comment type="caution">
    <text evidence="1">The sequence shown here is derived from an EMBL/GenBank/DDBJ whole genome shotgun (WGS) entry which is preliminary data.</text>
</comment>
<sequence length="133" mass="16101">MSNKTNTRDLNIRFIHQFKRSTRTEWPDRFRLCWFFDPDTLDYIYEHKNEHFITNGFVLSDALVKQLPEGFQKKYFEPHERCLLFLLFEIQIVNFINSDVVGSDEFENTFGVSKNRYFSTEAIDEWTEQIELL</sequence>
<keyword evidence="2" id="KW-1185">Reference proteome</keyword>
<protein>
    <submittedName>
        <fullName evidence="1">Uncharacterized protein</fullName>
    </submittedName>
</protein>
<evidence type="ECO:0000313" key="1">
    <source>
        <dbReference type="EMBL" id="MBD3587437.1"/>
    </source>
</evidence>
<accession>A0ABR8LNX0</accession>
<organism evidence="1 2">
    <name type="scientific">Salinimonas profundi</name>
    <dbReference type="NCBI Taxonomy" id="2729140"/>
    <lineage>
        <taxon>Bacteria</taxon>
        <taxon>Pseudomonadati</taxon>
        <taxon>Pseudomonadota</taxon>
        <taxon>Gammaproteobacteria</taxon>
        <taxon>Alteromonadales</taxon>
        <taxon>Alteromonadaceae</taxon>
        <taxon>Alteromonas/Salinimonas group</taxon>
        <taxon>Salinimonas</taxon>
    </lineage>
</organism>
<proteinExistence type="predicted"/>
<reference evidence="1 2" key="1">
    <citation type="submission" date="2020-04" db="EMBL/GenBank/DDBJ databases">
        <title>Salinimonas sp. HHU 13199.</title>
        <authorList>
            <person name="Cui X."/>
            <person name="Zhang D."/>
        </authorList>
    </citation>
    <scope>NUCLEOTIDE SEQUENCE [LARGE SCALE GENOMIC DNA]</scope>
    <source>
        <strain evidence="1 2">HHU 13199</strain>
    </source>
</reference>
<dbReference type="RefSeq" id="WP_191026523.1">
    <property type="nucleotide sequence ID" value="NZ_JABBXD010000013.1"/>
</dbReference>
<dbReference type="EMBL" id="JABBXD010000013">
    <property type="protein sequence ID" value="MBD3587437.1"/>
    <property type="molecule type" value="Genomic_DNA"/>
</dbReference>
<dbReference type="Proteomes" id="UP000624419">
    <property type="component" value="Unassembled WGS sequence"/>
</dbReference>